<keyword evidence="3" id="KW-0378">Hydrolase</keyword>
<dbReference type="GO" id="GO:0005737">
    <property type="term" value="C:cytoplasm"/>
    <property type="evidence" value="ECO:0007669"/>
    <property type="project" value="TreeGrafter"/>
</dbReference>
<gene>
    <name evidence="7" type="ORF">MNOR_LOCUS11072</name>
</gene>
<comment type="caution">
    <text evidence="7">The sequence shown here is derived from an EMBL/GenBank/DDBJ whole genome shotgun (WGS) entry which is preliminary data.</text>
</comment>
<dbReference type="Proteomes" id="UP001497623">
    <property type="component" value="Unassembled WGS sequence"/>
</dbReference>
<evidence type="ECO:0000256" key="2">
    <source>
        <dbReference type="ARBA" id="ARBA00012489"/>
    </source>
</evidence>
<comment type="catalytic activity">
    <reaction evidence="1">
        <text>All bonds known to be hydrolyzed by this endopeptidase have arginine in P1 and an acidic residue in P4. P6 is often occupied by an acidic residue or by a hydroxy-amino-acid residue, the phosphorylation of which enhances cleavage.</text>
        <dbReference type="EC" id="3.4.22.49"/>
    </reaction>
</comment>
<evidence type="ECO:0000313" key="8">
    <source>
        <dbReference type="Proteomes" id="UP001497623"/>
    </source>
</evidence>
<feature type="domain" description="Peptidase C50" evidence="6">
    <location>
        <begin position="383"/>
        <end position="477"/>
    </location>
</feature>
<organism evidence="7 8">
    <name type="scientific">Meganyctiphanes norvegica</name>
    <name type="common">Northern krill</name>
    <name type="synonym">Thysanopoda norvegica</name>
    <dbReference type="NCBI Taxonomy" id="48144"/>
    <lineage>
        <taxon>Eukaryota</taxon>
        <taxon>Metazoa</taxon>
        <taxon>Ecdysozoa</taxon>
        <taxon>Arthropoda</taxon>
        <taxon>Crustacea</taxon>
        <taxon>Multicrustacea</taxon>
        <taxon>Malacostraca</taxon>
        <taxon>Eumalacostraca</taxon>
        <taxon>Eucarida</taxon>
        <taxon>Euphausiacea</taxon>
        <taxon>Euphausiidae</taxon>
        <taxon>Meganyctiphanes</taxon>
    </lineage>
</organism>
<keyword evidence="8" id="KW-1185">Reference proteome</keyword>
<evidence type="ECO:0000256" key="5">
    <source>
        <dbReference type="SAM" id="Coils"/>
    </source>
</evidence>
<reference evidence="7 8" key="1">
    <citation type="submission" date="2024-05" db="EMBL/GenBank/DDBJ databases">
        <authorList>
            <person name="Wallberg A."/>
        </authorList>
    </citation>
    <scope>NUCLEOTIDE SEQUENCE [LARGE SCALE GENOMIC DNA]</scope>
</reference>
<evidence type="ECO:0000256" key="4">
    <source>
        <dbReference type="ARBA" id="ARBA00022829"/>
    </source>
</evidence>
<dbReference type="AlphaFoldDB" id="A0AAV2QD16"/>
<evidence type="ECO:0000259" key="6">
    <source>
        <dbReference type="PROSITE" id="PS51700"/>
    </source>
</evidence>
<feature type="coiled-coil region" evidence="5">
    <location>
        <begin position="168"/>
        <end position="206"/>
    </location>
</feature>
<dbReference type="PANTHER" id="PTHR12792:SF0">
    <property type="entry name" value="SEPARIN"/>
    <property type="match status" value="1"/>
</dbReference>
<dbReference type="PANTHER" id="PTHR12792">
    <property type="entry name" value="EXTRA SPINDLE POLES 1-RELATED"/>
    <property type="match status" value="1"/>
</dbReference>
<dbReference type="InterPro" id="IPR030397">
    <property type="entry name" value="SEPARIN_core_dom"/>
</dbReference>
<dbReference type="GO" id="GO:0004197">
    <property type="term" value="F:cysteine-type endopeptidase activity"/>
    <property type="evidence" value="ECO:0007669"/>
    <property type="project" value="InterPro"/>
</dbReference>
<protein>
    <recommendedName>
        <fullName evidence="2">separase</fullName>
        <ecNumber evidence="2">3.4.22.49</ecNumber>
    </recommendedName>
</protein>
<dbReference type="GO" id="GO:0005634">
    <property type="term" value="C:nucleus"/>
    <property type="evidence" value="ECO:0007669"/>
    <property type="project" value="InterPro"/>
</dbReference>
<dbReference type="GO" id="GO:0006508">
    <property type="term" value="P:proteolysis"/>
    <property type="evidence" value="ECO:0007669"/>
    <property type="project" value="InterPro"/>
</dbReference>
<dbReference type="GO" id="GO:0051307">
    <property type="term" value="P:meiotic chromosome separation"/>
    <property type="evidence" value="ECO:0007669"/>
    <property type="project" value="TreeGrafter"/>
</dbReference>
<sequence length="571" mass="63192">MTASFQRLQDSILSRLEAPSLTAAANVLPSPLTTGVYIEAANADLDSGDNESAFANLSLTHSTLVHHRVTQRQQKSKNDDSPQILALKKESLSATSKEETLNLLKQLPSDWTVVQITAANNGGIEHFLGLGEETKVVTSPSLFIAHCRCGPSPTVTVQYVDPPKNEGVRSIIQEIESIKESNRNINQEWKDQQEKYVNKREEVNDRLKCLVRSMEVSWLRHWCSLLPGTLDPQKQQILTNIIDKALINAGITLSQSQKILLQSIISCPNSSEKSGNKILGSTPLFSMRAGIAAVLEESVRGEKSKELSSILQKLEDTLEEIRNETRNPVILVLDKAVVSLPWEMLSVLRDQPVTRMPSLRMLTLLFQHHSQQMDSVLVKGVNPNNGFYILDPDSNLKRTQDRMKDVLAQSGWTGVTGRHPSHTEFKDALGSKDVFTYIGHGSGSQYFPGELVENTKCRSLVLLYGCSSARLAPRGRIPDPWGIILNYFIASCPCVVGMLWEVTDKDTDKVTQVMLRALLGQGETESSTLANPPTDVALLVSRSRGLCHWYSTAAALVVYGLPLHLVHTEEI</sequence>
<keyword evidence="4" id="KW-0159">Chromosome partition</keyword>
<evidence type="ECO:0000256" key="1">
    <source>
        <dbReference type="ARBA" id="ARBA00000451"/>
    </source>
</evidence>
<proteinExistence type="predicted"/>
<dbReference type="EC" id="3.4.22.49" evidence="2"/>
<accession>A0AAV2QD16</accession>
<keyword evidence="5" id="KW-0175">Coiled coil</keyword>
<evidence type="ECO:0000313" key="7">
    <source>
        <dbReference type="EMBL" id="CAL4079627.1"/>
    </source>
</evidence>
<name>A0AAV2QD16_MEGNR</name>
<dbReference type="GO" id="GO:0072686">
    <property type="term" value="C:mitotic spindle"/>
    <property type="evidence" value="ECO:0007669"/>
    <property type="project" value="TreeGrafter"/>
</dbReference>
<dbReference type="EMBL" id="CAXKWB010005739">
    <property type="protein sequence ID" value="CAL4079627.1"/>
    <property type="molecule type" value="Genomic_DNA"/>
</dbReference>
<evidence type="ECO:0000256" key="3">
    <source>
        <dbReference type="ARBA" id="ARBA00022801"/>
    </source>
</evidence>
<dbReference type="PROSITE" id="PS51700">
    <property type="entry name" value="SEPARIN"/>
    <property type="match status" value="1"/>
</dbReference>
<dbReference type="InterPro" id="IPR005314">
    <property type="entry name" value="Peptidase_C50"/>
</dbReference>
<dbReference type="Pfam" id="PF03568">
    <property type="entry name" value="Separin_C"/>
    <property type="match status" value="1"/>
</dbReference>